<evidence type="ECO:0000256" key="8">
    <source>
        <dbReference type="SAM" id="Phobius"/>
    </source>
</evidence>
<evidence type="ECO:0000256" key="4">
    <source>
        <dbReference type="ARBA" id="ARBA00022679"/>
    </source>
</evidence>
<proteinExistence type="predicted"/>
<dbReference type="SMART" id="SM00388">
    <property type="entry name" value="HisKA"/>
    <property type="match status" value="1"/>
</dbReference>
<dbReference type="SMART" id="SM00387">
    <property type="entry name" value="HATPase_c"/>
    <property type="match status" value="1"/>
</dbReference>
<dbReference type="SUPFAM" id="SSF55874">
    <property type="entry name" value="ATPase domain of HSP90 chaperone/DNA topoisomerase II/histidine kinase"/>
    <property type="match status" value="1"/>
</dbReference>
<name>A0A644THG2_9ZZZZ</name>
<dbReference type="Gene3D" id="1.10.287.130">
    <property type="match status" value="1"/>
</dbReference>
<comment type="catalytic activity">
    <reaction evidence="1">
        <text>ATP + protein L-histidine = ADP + protein N-phospho-L-histidine.</text>
        <dbReference type="EC" id="2.7.13.3"/>
    </reaction>
</comment>
<dbReference type="PROSITE" id="PS50109">
    <property type="entry name" value="HIS_KIN"/>
    <property type="match status" value="1"/>
</dbReference>
<sequence length="430" mass="47575">MFKKLRNRFLILNMVITSLVMLVAFSAVYLTTANNMHTENQRKLNSMSMSLMVSSENAPEQPESGRMINMVSADYSPSFTLIVDKGGSIVNIDTIMDLPAETFAEAAAAAWQKGGQSTVSLSGRLWLYAVTQLSVTELYEDGRSVTKTSDDNYKISFLDITDTQKTLRDLLLTFVLVGFVMLAVIFLISLYFANRSIQPIAAAWEKQRQFVADASHELKTPLSIITANYDALLSNQDETIRSQHEWLDYMKIGTDRMAKLINDMLTLARMENAGVEVSRAPFDLSDTLSRDMASMAAAAAEKGLTLSKAIEGGIVINSDREMIRRVLAILLENAIKYSEPGGEILVSLEKSRYGVICSVRNSGKGIAPKDLPRIFDRFYRADKSRTGENGGYGLGLSIAQTIIRRLGGDIMAQSVENEGTVFTFTLEEAR</sequence>
<dbReference type="GO" id="GO:0016036">
    <property type="term" value="P:cellular response to phosphate starvation"/>
    <property type="evidence" value="ECO:0007669"/>
    <property type="project" value="TreeGrafter"/>
</dbReference>
<evidence type="ECO:0000256" key="2">
    <source>
        <dbReference type="ARBA" id="ARBA00012438"/>
    </source>
</evidence>
<dbReference type="FunFam" id="1.10.287.130:FF:000001">
    <property type="entry name" value="Two-component sensor histidine kinase"/>
    <property type="match status" value="1"/>
</dbReference>
<keyword evidence="5 10" id="KW-0418">Kinase</keyword>
<feature type="transmembrane region" description="Helical" evidence="8">
    <location>
        <begin position="170"/>
        <end position="193"/>
    </location>
</feature>
<feature type="domain" description="Histidine kinase" evidence="9">
    <location>
        <begin position="213"/>
        <end position="430"/>
    </location>
</feature>
<dbReference type="GO" id="GO:0005886">
    <property type="term" value="C:plasma membrane"/>
    <property type="evidence" value="ECO:0007669"/>
    <property type="project" value="TreeGrafter"/>
</dbReference>
<keyword evidence="8" id="KW-1133">Transmembrane helix</keyword>
<dbReference type="PRINTS" id="PR00344">
    <property type="entry name" value="BCTRLSENSOR"/>
</dbReference>
<dbReference type="GO" id="GO:0000155">
    <property type="term" value="F:phosphorelay sensor kinase activity"/>
    <property type="evidence" value="ECO:0007669"/>
    <property type="project" value="InterPro"/>
</dbReference>
<dbReference type="PANTHER" id="PTHR45453:SF1">
    <property type="entry name" value="PHOSPHATE REGULON SENSOR PROTEIN PHOR"/>
    <property type="match status" value="1"/>
</dbReference>
<keyword evidence="8" id="KW-0812">Transmembrane</keyword>
<keyword evidence="6" id="KW-0902">Two-component regulatory system</keyword>
<dbReference type="Pfam" id="PF00512">
    <property type="entry name" value="HisKA"/>
    <property type="match status" value="1"/>
</dbReference>
<accession>A0A644THG2</accession>
<dbReference type="Gene3D" id="3.30.565.10">
    <property type="entry name" value="Histidine kinase-like ATPase, C-terminal domain"/>
    <property type="match status" value="1"/>
</dbReference>
<dbReference type="InterPro" id="IPR005467">
    <property type="entry name" value="His_kinase_dom"/>
</dbReference>
<dbReference type="InterPro" id="IPR003594">
    <property type="entry name" value="HATPase_dom"/>
</dbReference>
<feature type="transmembrane region" description="Helical" evidence="8">
    <location>
        <begin position="9"/>
        <end position="30"/>
    </location>
</feature>
<evidence type="ECO:0000313" key="10">
    <source>
        <dbReference type="EMBL" id="MPL65131.1"/>
    </source>
</evidence>
<dbReference type="FunFam" id="3.30.565.10:FF:000006">
    <property type="entry name" value="Sensor histidine kinase WalK"/>
    <property type="match status" value="1"/>
</dbReference>
<dbReference type="GO" id="GO:0004721">
    <property type="term" value="F:phosphoprotein phosphatase activity"/>
    <property type="evidence" value="ECO:0007669"/>
    <property type="project" value="TreeGrafter"/>
</dbReference>
<dbReference type="CDD" id="cd00082">
    <property type="entry name" value="HisKA"/>
    <property type="match status" value="1"/>
</dbReference>
<keyword evidence="4 10" id="KW-0808">Transferase</keyword>
<evidence type="ECO:0000256" key="5">
    <source>
        <dbReference type="ARBA" id="ARBA00022777"/>
    </source>
</evidence>
<protein>
    <recommendedName>
        <fullName evidence="2">histidine kinase</fullName>
        <ecNumber evidence="2">2.7.13.3</ecNumber>
    </recommendedName>
</protein>
<dbReference type="InterPro" id="IPR036097">
    <property type="entry name" value="HisK_dim/P_sf"/>
</dbReference>
<organism evidence="10">
    <name type="scientific">bioreactor metagenome</name>
    <dbReference type="NCBI Taxonomy" id="1076179"/>
    <lineage>
        <taxon>unclassified sequences</taxon>
        <taxon>metagenomes</taxon>
        <taxon>ecological metagenomes</taxon>
    </lineage>
</organism>
<dbReference type="InterPro" id="IPR003661">
    <property type="entry name" value="HisK_dim/P_dom"/>
</dbReference>
<keyword evidence="7 8" id="KW-0472">Membrane</keyword>
<dbReference type="InterPro" id="IPR004358">
    <property type="entry name" value="Sig_transdc_His_kin-like_C"/>
</dbReference>
<evidence type="ECO:0000256" key="7">
    <source>
        <dbReference type="ARBA" id="ARBA00023136"/>
    </source>
</evidence>
<evidence type="ECO:0000256" key="6">
    <source>
        <dbReference type="ARBA" id="ARBA00023012"/>
    </source>
</evidence>
<dbReference type="PANTHER" id="PTHR45453">
    <property type="entry name" value="PHOSPHATE REGULON SENSOR PROTEIN PHOR"/>
    <property type="match status" value="1"/>
</dbReference>
<dbReference type="EMBL" id="VSSQ01000027">
    <property type="protein sequence ID" value="MPL65131.1"/>
    <property type="molecule type" value="Genomic_DNA"/>
</dbReference>
<dbReference type="InterPro" id="IPR050351">
    <property type="entry name" value="BphY/WalK/GraS-like"/>
</dbReference>
<gene>
    <name evidence="10" type="primary">sasA_32</name>
    <name evidence="10" type="ORF">SDC9_10794</name>
</gene>
<dbReference type="EC" id="2.7.13.3" evidence="2"/>
<evidence type="ECO:0000256" key="1">
    <source>
        <dbReference type="ARBA" id="ARBA00000085"/>
    </source>
</evidence>
<keyword evidence="3" id="KW-0597">Phosphoprotein</keyword>
<evidence type="ECO:0000256" key="3">
    <source>
        <dbReference type="ARBA" id="ARBA00022553"/>
    </source>
</evidence>
<dbReference type="SUPFAM" id="SSF47384">
    <property type="entry name" value="Homodimeric domain of signal transducing histidine kinase"/>
    <property type="match status" value="1"/>
</dbReference>
<reference evidence="10" key="1">
    <citation type="submission" date="2019-08" db="EMBL/GenBank/DDBJ databases">
        <authorList>
            <person name="Kucharzyk K."/>
            <person name="Murdoch R.W."/>
            <person name="Higgins S."/>
            <person name="Loffler F."/>
        </authorList>
    </citation>
    <scope>NUCLEOTIDE SEQUENCE</scope>
</reference>
<dbReference type="Pfam" id="PF02518">
    <property type="entry name" value="HATPase_c"/>
    <property type="match status" value="1"/>
</dbReference>
<evidence type="ECO:0000259" key="9">
    <source>
        <dbReference type="PROSITE" id="PS50109"/>
    </source>
</evidence>
<comment type="caution">
    <text evidence="10">The sequence shown here is derived from an EMBL/GenBank/DDBJ whole genome shotgun (WGS) entry which is preliminary data.</text>
</comment>
<dbReference type="AlphaFoldDB" id="A0A644THG2"/>
<dbReference type="InterPro" id="IPR036890">
    <property type="entry name" value="HATPase_C_sf"/>
</dbReference>